<reference evidence="3 4" key="1">
    <citation type="submission" date="2020-07" db="EMBL/GenBank/DDBJ databases">
        <title>Electron transfer.</title>
        <authorList>
            <person name="Huang L."/>
            <person name="Liu X."/>
            <person name="Zhou S."/>
        </authorList>
    </citation>
    <scope>NUCLEOTIDE SEQUENCE [LARGE SCALE GENOMIC DNA]</scope>
    <source>
        <strain evidence="3 4">Lx1</strain>
    </source>
</reference>
<dbReference type="PANTHER" id="PTHR13696:SF99">
    <property type="entry name" value="COBYRINIC ACID AC-DIAMIDE SYNTHASE"/>
    <property type="match status" value="1"/>
</dbReference>
<dbReference type="PANTHER" id="PTHR13696">
    <property type="entry name" value="P-LOOP CONTAINING NUCLEOSIDE TRIPHOSPHATE HYDROLASE"/>
    <property type="match status" value="1"/>
</dbReference>
<accession>A0A7D6W2W5</accession>
<proteinExistence type="predicted"/>
<evidence type="ECO:0000259" key="1">
    <source>
        <dbReference type="Pfam" id="PF13614"/>
    </source>
</evidence>
<name>A0A7D6W2W5_9CLOT</name>
<dbReference type="InterPro" id="IPR049086">
    <property type="entry name" value="TadZ-like_ARD"/>
</dbReference>
<dbReference type="Pfam" id="PF21194">
    <property type="entry name" value="TadZ-like_ARD"/>
    <property type="match status" value="1"/>
</dbReference>
<dbReference type="Proteomes" id="UP000512286">
    <property type="component" value="Chromosome"/>
</dbReference>
<evidence type="ECO:0000313" key="3">
    <source>
        <dbReference type="EMBL" id="QLY81485.1"/>
    </source>
</evidence>
<dbReference type="KEGG" id="cint:HZF06_07845"/>
<dbReference type="AlphaFoldDB" id="A0A7D6W2W5"/>
<dbReference type="EMBL" id="CP059378">
    <property type="protein sequence ID" value="QLY81485.1"/>
    <property type="molecule type" value="Genomic_DNA"/>
</dbReference>
<dbReference type="Pfam" id="PF13614">
    <property type="entry name" value="AAA_31"/>
    <property type="match status" value="1"/>
</dbReference>
<dbReference type="RefSeq" id="WP_181603058.1">
    <property type="nucleotide sequence ID" value="NZ_CP059378.1"/>
</dbReference>
<evidence type="ECO:0000313" key="4">
    <source>
        <dbReference type="Proteomes" id="UP000512286"/>
    </source>
</evidence>
<dbReference type="InterPro" id="IPR025669">
    <property type="entry name" value="AAA_dom"/>
</dbReference>
<evidence type="ECO:0000259" key="2">
    <source>
        <dbReference type="Pfam" id="PF21194"/>
    </source>
</evidence>
<dbReference type="SUPFAM" id="SSF52540">
    <property type="entry name" value="P-loop containing nucleoside triphosphate hydrolases"/>
    <property type="match status" value="1"/>
</dbReference>
<organism evidence="3 4">
    <name type="scientific">Clostridium intestinale</name>
    <dbReference type="NCBI Taxonomy" id="36845"/>
    <lineage>
        <taxon>Bacteria</taxon>
        <taxon>Bacillati</taxon>
        <taxon>Bacillota</taxon>
        <taxon>Clostridia</taxon>
        <taxon>Eubacteriales</taxon>
        <taxon>Clostridiaceae</taxon>
        <taxon>Clostridium</taxon>
    </lineage>
</organism>
<dbReference type="Gene3D" id="3.40.50.300">
    <property type="entry name" value="P-loop containing nucleotide triphosphate hydrolases"/>
    <property type="match status" value="1"/>
</dbReference>
<dbReference type="InterPro" id="IPR027417">
    <property type="entry name" value="P-loop_NTPase"/>
</dbReference>
<feature type="domain" description="TadZ-like receiver" evidence="2">
    <location>
        <begin position="5"/>
        <end position="108"/>
    </location>
</feature>
<protein>
    <submittedName>
        <fullName evidence="3">AAA family ATPase</fullName>
    </submittedName>
</protein>
<dbReference type="InterPro" id="IPR050678">
    <property type="entry name" value="DNA_Partitioning_ATPase"/>
</dbReference>
<dbReference type="Gene3D" id="3.40.50.10850">
    <property type="entry name" value="Ntrc-like two-domain protein"/>
    <property type="match status" value="1"/>
</dbReference>
<gene>
    <name evidence="3" type="ORF">HZF06_07845</name>
</gene>
<feature type="domain" description="AAA" evidence="1">
    <location>
        <begin position="125"/>
        <end position="291"/>
    </location>
</feature>
<sequence>MNKYNLVLADSDLDYINNLMNYISQNYSHKFNVISFTEYRFLEEYINKNNKIDILFISPDFYKEDMLVRSGTVLMFLSQGNDTSIKNFPAIRKYQSADKICSEIVKIFENSGEIKQSVEDNKSTKVFTVFSPVGGIGKTTIALYLAYNLSQKGKSVLYISLEKIQSHLVYFNNKESKYNMSDLIFAVKQRDDSIDEILNKGSIKDKDTGIFYFNDTESLLDIEDLSGDDIGELLEVIDKSNLFQFVIFDLSASMNTKYNNLFKNSNKVIIPIGQDAKTVYLIDSFINQLDEYDNFFFVQNKVKEEKNKLIPKVILSQTRPIIESIAFADKVDGNFQLKKIKEECNEFNNKINGIVINHVLF</sequence>